<protein>
    <submittedName>
        <fullName evidence="1">Uncharacterized protein</fullName>
    </submittedName>
</protein>
<comment type="caution">
    <text evidence="1">The sequence shown here is derived from an EMBL/GenBank/DDBJ whole genome shotgun (WGS) entry which is preliminary data.</text>
</comment>
<evidence type="ECO:0000313" key="2">
    <source>
        <dbReference type="Proteomes" id="UP001152302"/>
    </source>
</evidence>
<accession>A0A9X4R1Q4</accession>
<dbReference type="Proteomes" id="UP001152302">
    <property type="component" value="Unassembled WGS sequence"/>
</dbReference>
<organism evidence="1 2">
    <name type="scientific">Staphylococcus equorum</name>
    <dbReference type="NCBI Taxonomy" id="246432"/>
    <lineage>
        <taxon>Bacteria</taxon>
        <taxon>Bacillati</taxon>
        <taxon>Bacillota</taxon>
        <taxon>Bacilli</taxon>
        <taxon>Bacillales</taxon>
        <taxon>Staphylococcaceae</taxon>
        <taxon>Staphylococcus</taxon>
    </lineage>
</organism>
<reference evidence="1" key="1">
    <citation type="submission" date="2022-05" db="EMBL/GenBank/DDBJ databases">
        <title>Comparative genomics of Staphylococcus equorum isolates.</title>
        <authorList>
            <person name="Luelf R.H."/>
        </authorList>
    </citation>
    <scope>NUCLEOTIDE SEQUENCE</scope>
    <source>
        <strain evidence="1">TMW 2.2343</strain>
    </source>
</reference>
<evidence type="ECO:0000313" key="1">
    <source>
        <dbReference type="EMBL" id="MDG0859094.1"/>
    </source>
</evidence>
<proteinExistence type="predicted"/>
<gene>
    <name evidence="1" type="ORF">M4L21_07110</name>
</gene>
<dbReference type="EMBL" id="JAMBPX010000004">
    <property type="protein sequence ID" value="MDG0859094.1"/>
    <property type="molecule type" value="Genomic_DNA"/>
</dbReference>
<dbReference type="AlphaFoldDB" id="A0A9X4R1Q4"/>
<sequence>MKFYILDNNFYNKKIKEILKLKDYEIIRNNEGSRPYFYSVDINNKIILLPLRSNSSKISRANKFRTKKVDKSRTSPAIDFTSLLVINRNENSFLKEIILYREVSKFIKKNEKHLQKFFNYILRYIKDKALLIDTKTTDRSSLKYFHKELNLDENIMSKRKSVLINKLEKMGRVSFFKTS</sequence>
<dbReference type="RefSeq" id="WP_002474055.1">
    <property type="nucleotide sequence ID" value="NZ_JAMBPX010000004.1"/>
</dbReference>
<name>A0A9X4R1Q4_9STAP</name>